<reference evidence="1 2" key="1">
    <citation type="submission" date="2016-11" db="EMBL/GenBank/DDBJ databases">
        <title>The macronuclear genome of Stentor coeruleus: a giant cell with tiny introns.</title>
        <authorList>
            <person name="Slabodnick M."/>
            <person name="Ruby J.G."/>
            <person name="Reiff S.B."/>
            <person name="Swart E.C."/>
            <person name="Gosai S."/>
            <person name="Prabakaran S."/>
            <person name="Witkowska E."/>
            <person name="Larue G.E."/>
            <person name="Fisher S."/>
            <person name="Freeman R.M."/>
            <person name="Gunawardena J."/>
            <person name="Chu W."/>
            <person name="Stover N.A."/>
            <person name="Gregory B.D."/>
            <person name="Nowacki M."/>
            <person name="Derisi J."/>
            <person name="Roy S.W."/>
            <person name="Marshall W.F."/>
            <person name="Sood P."/>
        </authorList>
    </citation>
    <scope>NUCLEOTIDE SEQUENCE [LARGE SCALE GENOMIC DNA]</scope>
    <source>
        <strain evidence="1">WM001</strain>
    </source>
</reference>
<accession>A0A1R2BQ30</accession>
<name>A0A1R2BQ30_9CILI</name>
<dbReference type="AlphaFoldDB" id="A0A1R2BQ30"/>
<protein>
    <submittedName>
        <fullName evidence="1">Uncharacterized protein</fullName>
    </submittedName>
</protein>
<dbReference type="Proteomes" id="UP000187209">
    <property type="component" value="Unassembled WGS sequence"/>
</dbReference>
<gene>
    <name evidence="1" type="ORF">SteCoe_21281</name>
</gene>
<dbReference type="EMBL" id="MPUH01000501">
    <property type="protein sequence ID" value="OMJ78837.1"/>
    <property type="molecule type" value="Genomic_DNA"/>
</dbReference>
<evidence type="ECO:0000313" key="2">
    <source>
        <dbReference type="Proteomes" id="UP000187209"/>
    </source>
</evidence>
<organism evidence="1 2">
    <name type="scientific">Stentor coeruleus</name>
    <dbReference type="NCBI Taxonomy" id="5963"/>
    <lineage>
        <taxon>Eukaryota</taxon>
        <taxon>Sar</taxon>
        <taxon>Alveolata</taxon>
        <taxon>Ciliophora</taxon>
        <taxon>Postciliodesmatophora</taxon>
        <taxon>Heterotrichea</taxon>
        <taxon>Heterotrichida</taxon>
        <taxon>Stentoridae</taxon>
        <taxon>Stentor</taxon>
    </lineage>
</organism>
<keyword evidence="2" id="KW-1185">Reference proteome</keyword>
<comment type="caution">
    <text evidence="1">The sequence shown here is derived from an EMBL/GenBank/DDBJ whole genome shotgun (WGS) entry which is preliminary data.</text>
</comment>
<proteinExistence type="predicted"/>
<sequence length="196" mass="23035">MEKIKSVKFIKKRRRIKLVIKPSESPLYIKAYEEYPKSRPCYNVSRCGSTIKKSPSPSMTQSRIIRVKYTNPLLPEKSVSNVKKDINNICLTNTIKACYTEFSKGPSFRNTKTLKKLYFSQTNSKAISPTRLKFQTKKIIEKKLPIIKSNFRLDLTSFRKLIREAPSWTYREEIPHTIERKIKKLKEKSIELKGWD</sequence>
<evidence type="ECO:0000313" key="1">
    <source>
        <dbReference type="EMBL" id="OMJ78837.1"/>
    </source>
</evidence>